<feature type="chain" id="PRO_5032935397" description="Autotransporter domain-containing protein" evidence="1">
    <location>
        <begin position="25"/>
        <end position="360"/>
    </location>
</feature>
<reference evidence="2 3" key="1">
    <citation type="submission" date="2020-03" db="EMBL/GenBank/DDBJ databases">
        <title>Genomic Encyclopedia of Type Strains, Phase IV (KMG-IV): sequencing the most valuable type-strain genomes for metagenomic binning, comparative biology and taxonomic classification.</title>
        <authorList>
            <person name="Goeker M."/>
        </authorList>
    </citation>
    <scope>NUCLEOTIDE SEQUENCE [LARGE SCALE GENOMIC DNA]</scope>
    <source>
        <strain evidence="2 3">DSM 19867</strain>
    </source>
</reference>
<name>A0A846MZY6_9PROT</name>
<keyword evidence="3" id="KW-1185">Reference proteome</keyword>
<proteinExistence type="predicted"/>
<organism evidence="2 3">
    <name type="scientific">Rhizomicrobium palustre</name>
    <dbReference type="NCBI Taxonomy" id="189966"/>
    <lineage>
        <taxon>Bacteria</taxon>
        <taxon>Pseudomonadati</taxon>
        <taxon>Pseudomonadota</taxon>
        <taxon>Alphaproteobacteria</taxon>
        <taxon>Micropepsales</taxon>
        <taxon>Micropepsaceae</taxon>
        <taxon>Rhizomicrobium</taxon>
    </lineage>
</organism>
<dbReference type="AlphaFoldDB" id="A0A846MZY6"/>
<accession>A0A846MZY6</accession>
<evidence type="ECO:0008006" key="4">
    <source>
        <dbReference type="Google" id="ProtNLM"/>
    </source>
</evidence>
<keyword evidence="1" id="KW-0732">Signal</keyword>
<sequence length="360" mass="37870">MRGNWIHRGLLAIAGVAVSLTAFAATATESGFSLQGSRLADPFELPVLLNDSQSSGPQVLLRNPLDELSGSFRISDALSLQTGFNVDVNRTLDRYATSPLDGLFYNTTAFGSPYAGLSNGGDYFGLAGKLTEGLSFSMGHASSSPGLNRYLIDARLAFSAMGGWTPYDARNTDTLVAGMHWDFARWGGIGLTASRTAERGLGLPNFGGRATTNALGVTARVGFGGGWVTTASFSEGISQLELRPGAFTPDASLRTEAYGVAVAKHGLFSKHDALGVSLARPAPNFAALSNAAQSKAGDLQFFGRDKVLNMAPETDIELGYKTEFFGDSVALQANAAYQMNYGGMTGANSVSLLSKAKIKF</sequence>
<feature type="signal peptide" evidence="1">
    <location>
        <begin position="1"/>
        <end position="24"/>
    </location>
</feature>
<dbReference type="Proteomes" id="UP000570514">
    <property type="component" value="Unassembled WGS sequence"/>
</dbReference>
<evidence type="ECO:0000256" key="1">
    <source>
        <dbReference type="SAM" id="SignalP"/>
    </source>
</evidence>
<protein>
    <recommendedName>
        <fullName evidence="4">Autotransporter domain-containing protein</fullName>
    </recommendedName>
</protein>
<dbReference type="RefSeq" id="WP_167082953.1">
    <property type="nucleotide sequence ID" value="NZ_BAAADC010000001.1"/>
</dbReference>
<evidence type="ECO:0000313" key="3">
    <source>
        <dbReference type="Proteomes" id="UP000570514"/>
    </source>
</evidence>
<evidence type="ECO:0000313" key="2">
    <source>
        <dbReference type="EMBL" id="NIK88809.1"/>
    </source>
</evidence>
<gene>
    <name evidence="2" type="ORF">FHS83_002127</name>
</gene>
<dbReference type="EMBL" id="JAASRM010000001">
    <property type="protein sequence ID" value="NIK88809.1"/>
    <property type="molecule type" value="Genomic_DNA"/>
</dbReference>
<comment type="caution">
    <text evidence="2">The sequence shown here is derived from an EMBL/GenBank/DDBJ whole genome shotgun (WGS) entry which is preliminary data.</text>
</comment>